<name>A0ABP3P0Q2_SACER</name>
<sequence length="39" mass="4184">MELIAFAAVFVGLALLAALPLMALLLLADTPSRHPDHDR</sequence>
<evidence type="ECO:0000313" key="1">
    <source>
        <dbReference type="EMBL" id="GAA0557888.1"/>
    </source>
</evidence>
<dbReference type="EMBL" id="BAAAGS010000075">
    <property type="protein sequence ID" value="GAA0557888.1"/>
    <property type="molecule type" value="Genomic_DNA"/>
</dbReference>
<gene>
    <name evidence="1" type="ORF">GCM10009533_64300</name>
</gene>
<keyword evidence="2" id="KW-1185">Reference proteome</keyword>
<comment type="caution">
    <text evidence="1">The sequence shown here is derived from an EMBL/GenBank/DDBJ whole genome shotgun (WGS) entry which is preliminary data.</text>
</comment>
<evidence type="ECO:0008006" key="3">
    <source>
        <dbReference type="Google" id="ProtNLM"/>
    </source>
</evidence>
<evidence type="ECO:0000313" key="2">
    <source>
        <dbReference type="Proteomes" id="UP001500729"/>
    </source>
</evidence>
<protein>
    <recommendedName>
        <fullName evidence="3">Secreted protein</fullName>
    </recommendedName>
</protein>
<proteinExistence type="predicted"/>
<dbReference type="Proteomes" id="UP001500729">
    <property type="component" value="Unassembled WGS sequence"/>
</dbReference>
<organism evidence="1 2">
    <name type="scientific">Saccharopolyspora erythraea</name>
    <name type="common">Streptomyces erythraeus</name>
    <dbReference type="NCBI Taxonomy" id="1836"/>
    <lineage>
        <taxon>Bacteria</taxon>
        <taxon>Bacillati</taxon>
        <taxon>Actinomycetota</taxon>
        <taxon>Actinomycetes</taxon>
        <taxon>Pseudonocardiales</taxon>
        <taxon>Pseudonocardiaceae</taxon>
        <taxon>Saccharopolyspora</taxon>
    </lineage>
</organism>
<accession>A0ABP3P0Q2</accession>
<reference evidence="2" key="1">
    <citation type="journal article" date="2019" name="Int. J. Syst. Evol. Microbiol.">
        <title>The Global Catalogue of Microorganisms (GCM) 10K type strain sequencing project: providing services to taxonomists for standard genome sequencing and annotation.</title>
        <authorList>
            <consortium name="The Broad Institute Genomics Platform"/>
            <consortium name="The Broad Institute Genome Sequencing Center for Infectious Disease"/>
            <person name="Wu L."/>
            <person name="Ma J."/>
        </authorList>
    </citation>
    <scope>NUCLEOTIDE SEQUENCE [LARGE SCALE GENOMIC DNA]</scope>
    <source>
        <strain evidence="2">JCM 10303</strain>
    </source>
</reference>